<keyword evidence="1" id="KW-0812">Transmembrane</keyword>
<dbReference type="Gene3D" id="3.30.479.30">
    <property type="entry name" value="Band 7 domain"/>
    <property type="match status" value="1"/>
</dbReference>
<feature type="transmembrane region" description="Helical" evidence="1">
    <location>
        <begin position="34"/>
        <end position="52"/>
    </location>
</feature>
<dbReference type="SUPFAM" id="SSF117892">
    <property type="entry name" value="Band 7/SPFH domain"/>
    <property type="match status" value="1"/>
</dbReference>
<name>A0A1G2BS57_9BACT</name>
<accession>A0A1G2BS57</accession>
<keyword evidence="1" id="KW-1133">Transmembrane helix</keyword>
<comment type="caution">
    <text evidence="3">The sequence shown here is derived from an EMBL/GenBank/DDBJ whole genome shotgun (WGS) entry which is preliminary data.</text>
</comment>
<dbReference type="EMBL" id="MHKN01000029">
    <property type="protein sequence ID" value="OGY91921.1"/>
    <property type="molecule type" value="Genomic_DNA"/>
</dbReference>
<sequence>MIDVPNWLLKLGVALVLVLGLFILVPMALQTGSVLTLLPALFFGLSLVVIVVKTIAQPLSRFVNATFKRVPPDFIAVIIGNDGRYRIVRKGPFIVWPRQTVFYVRASSSWVPFEFRDVQDNTNTLIAVRGTMNARVQQDDASVIKAVVHNLHSWPNMAHASSTLLESGVRHIIRTRTTSEILQNYRDLAKEAKRIVDAEFNEVGLELELVHIESLALGA</sequence>
<dbReference type="InterPro" id="IPR036013">
    <property type="entry name" value="Band_7/SPFH_dom_sf"/>
</dbReference>
<keyword evidence="1" id="KW-0472">Membrane</keyword>
<dbReference type="Proteomes" id="UP000177349">
    <property type="component" value="Unassembled WGS sequence"/>
</dbReference>
<feature type="transmembrane region" description="Helical" evidence="1">
    <location>
        <begin position="7"/>
        <end position="28"/>
    </location>
</feature>
<evidence type="ECO:0000256" key="1">
    <source>
        <dbReference type="SAM" id="Phobius"/>
    </source>
</evidence>
<feature type="domain" description="Band 7" evidence="2">
    <location>
        <begin position="69"/>
        <end position="214"/>
    </location>
</feature>
<organism evidence="3 4">
    <name type="scientific">Candidatus Komeilibacteria bacterium RIFCSPLOWO2_01_FULL_53_11</name>
    <dbReference type="NCBI Taxonomy" id="1798552"/>
    <lineage>
        <taxon>Bacteria</taxon>
        <taxon>Candidatus Komeiliibacteriota</taxon>
    </lineage>
</organism>
<proteinExistence type="predicted"/>
<evidence type="ECO:0000259" key="2">
    <source>
        <dbReference type="Pfam" id="PF01145"/>
    </source>
</evidence>
<protein>
    <recommendedName>
        <fullName evidence="2">Band 7 domain-containing protein</fullName>
    </recommendedName>
</protein>
<evidence type="ECO:0000313" key="4">
    <source>
        <dbReference type="Proteomes" id="UP000177349"/>
    </source>
</evidence>
<reference evidence="3 4" key="1">
    <citation type="journal article" date="2016" name="Nat. Commun.">
        <title>Thousands of microbial genomes shed light on interconnected biogeochemical processes in an aquifer system.</title>
        <authorList>
            <person name="Anantharaman K."/>
            <person name="Brown C.T."/>
            <person name="Hug L.A."/>
            <person name="Sharon I."/>
            <person name="Castelle C.J."/>
            <person name="Probst A.J."/>
            <person name="Thomas B.C."/>
            <person name="Singh A."/>
            <person name="Wilkins M.J."/>
            <person name="Karaoz U."/>
            <person name="Brodie E.L."/>
            <person name="Williams K.H."/>
            <person name="Hubbard S.S."/>
            <person name="Banfield J.F."/>
        </authorList>
    </citation>
    <scope>NUCLEOTIDE SEQUENCE [LARGE SCALE GENOMIC DNA]</scope>
</reference>
<gene>
    <name evidence="3" type="ORF">A3B31_01410</name>
</gene>
<dbReference type="AlphaFoldDB" id="A0A1G2BS57"/>
<dbReference type="Pfam" id="PF01145">
    <property type="entry name" value="Band_7"/>
    <property type="match status" value="1"/>
</dbReference>
<evidence type="ECO:0000313" key="3">
    <source>
        <dbReference type="EMBL" id="OGY91921.1"/>
    </source>
</evidence>
<dbReference type="InterPro" id="IPR001107">
    <property type="entry name" value="Band_7"/>
</dbReference>